<dbReference type="AlphaFoldDB" id="A0A2P2QS54"/>
<sequence length="49" mass="5774">MIICTWIQVIVDKRLQLIISSFLLYFASVIPRKGKDKYIIAQQFKTDVE</sequence>
<proteinExistence type="predicted"/>
<organism evidence="1">
    <name type="scientific">Rhizophora mucronata</name>
    <name type="common">Asiatic mangrove</name>
    <dbReference type="NCBI Taxonomy" id="61149"/>
    <lineage>
        <taxon>Eukaryota</taxon>
        <taxon>Viridiplantae</taxon>
        <taxon>Streptophyta</taxon>
        <taxon>Embryophyta</taxon>
        <taxon>Tracheophyta</taxon>
        <taxon>Spermatophyta</taxon>
        <taxon>Magnoliopsida</taxon>
        <taxon>eudicotyledons</taxon>
        <taxon>Gunneridae</taxon>
        <taxon>Pentapetalae</taxon>
        <taxon>rosids</taxon>
        <taxon>fabids</taxon>
        <taxon>Malpighiales</taxon>
        <taxon>Rhizophoraceae</taxon>
        <taxon>Rhizophora</taxon>
    </lineage>
</organism>
<name>A0A2P2QS54_RHIMU</name>
<dbReference type="EMBL" id="GGEC01089274">
    <property type="protein sequence ID" value="MBX69758.1"/>
    <property type="molecule type" value="Transcribed_RNA"/>
</dbReference>
<protein>
    <submittedName>
        <fullName evidence="1">Uncharacterized protein</fullName>
    </submittedName>
</protein>
<evidence type="ECO:0000313" key="1">
    <source>
        <dbReference type="EMBL" id="MBX69758.1"/>
    </source>
</evidence>
<accession>A0A2P2QS54</accession>
<reference evidence="1" key="1">
    <citation type="submission" date="2018-02" db="EMBL/GenBank/DDBJ databases">
        <title>Rhizophora mucronata_Transcriptome.</title>
        <authorList>
            <person name="Meera S.P."/>
            <person name="Sreeshan A."/>
            <person name="Augustine A."/>
        </authorList>
    </citation>
    <scope>NUCLEOTIDE SEQUENCE</scope>
    <source>
        <tissue evidence="1">Leaf</tissue>
    </source>
</reference>